<dbReference type="RefSeq" id="WP_092011944.1">
    <property type="nucleotide sequence ID" value="NZ_LT629766.1"/>
</dbReference>
<comment type="pathway">
    <text evidence="6">Amino-acid biosynthesis; L-histidine biosynthesis; L-histidine from 5-phospho-alpha-D-ribose 1-diphosphate: step 7/9.</text>
</comment>
<organism evidence="8 9">
    <name type="scientific">Brevibacterium siliguriense</name>
    <dbReference type="NCBI Taxonomy" id="1136497"/>
    <lineage>
        <taxon>Bacteria</taxon>
        <taxon>Bacillati</taxon>
        <taxon>Actinomycetota</taxon>
        <taxon>Actinomycetes</taxon>
        <taxon>Micrococcales</taxon>
        <taxon>Brevibacteriaceae</taxon>
        <taxon>Brevibacterium</taxon>
    </lineage>
</organism>
<comment type="similarity">
    <text evidence="6">Belongs to the class-II pyridoxal-phosphate-dependent aminotransferase family. Histidinol-phosphate aminotransferase subfamily.</text>
</comment>
<dbReference type="InterPro" id="IPR015421">
    <property type="entry name" value="PyrdxlP-dep_Trfase_major"/>
</dbReference>
<dbReference type="EMBL" id="LT629766">
    <property type="protein sequence ID" value="SDS34228.1"/>
    <property type="molecule type" value="Genomic_DNA"/>
</dbReference>
<keyword evidence="6" id="KW-0368">Histidine biosynthesis</keyword>
<dbReference type="Pfam" id="PF00155">
    <property type="entry name" value="Aminotran_1_2"/>
    <property type="match status" value="1"/>
</dbReference>
<dbReference type="InterPro" id="IPR005861">
    <property type="entry name" value="HisP_aminotrans"/>
</dbReference>
<dbReference type="EC" id="2.6.1.9" evidence="6"/>
<evidence type="ECO:0000256" key="1">
    <source>
        <dbReference type="ARBA" id="ARBA00001933"/>
    </source>
</evidence>
<dbReference type="PANTHER" id="PTHR43643">
    <property type="entry name" value="HISTIDINOL-PHOSPHATE AMINOTRANSFERASE 2"/>
    <property type="match status" value="1"/>
</dbReference>
<dbReference type="InterPro" id="IPR050106">
    <property type="entry name" value="HistidinolP_aminotransfase"/>
</dbReference>
<sequence>MNDSAASDSVPSSASVSGACAASPRLRGALETFPPYIPGKPPRQVEGLEPFKLSSNENFLPPLPAVLDAMVAHATNPALYPDDAALALRQGLSDRLGVGLDQLIVTTGASELLVALTQITSDTTTEAIYPWPSFEMYPQTTGLVGSTRHEVPLTADGRHDLDAMAEAITDRTSFIILCSPNNPTGPVLRDDEVRTFLDKVPSHVLVALDEAYWEFATAPGRADGLSLVRDYPNLVLLRTFSKAHGLAGLRVGYAVAHPPVIEGLLKAVIPFGVTDLSQAAALESLKHWDEVLDRAARIGQTRDTFAAALREQGWDVPEAQANYVWLPLGEKSDAFEDACVEQAVAVRNLGDGVRISIGEDDALARVLEIAERFRFEHFEK</sequence>
<evidence type="ECO:0000256" key="2">
    <source>
        <dbReference type="ARBA" id="ARBA00011738"/>
    </source>
</evidence>
<dbReference type="Gene3D" id="3.90.1150.10">
    <property type="entry name" value="Aspartate Aminotransferase, domain 1"/>
    <property type="match status" value="1"/>
</dbReference>
<dbReference type="GO" id="GO:0000105">
    <property type="term" value="P:L-histidine biosynthetic process"/>
    <property type="evidence" value="ECO:0007669"/>
    <property type="project" value="UniProtKB-UniRule"/>
</dbReference>
<comment type="cofactor">
    <cofactor evidence="1 6">
        <name>pyridoxal 5'-phosphate</name>
        <dbReference type="ChEBI" id="CHEBI:597326"/>
    </cofactor>
</comment>
<keyword evidence="4 6" id="KW-0808">Transferase</keyword>
<evidence type="ECO:0000313" key="9">
    <source>
        <dbReference type="Proteomes" id="UP000199597"/>
    </source>
</evidence>
<keyword evidence="9" id="KW-1185">Reference proteome</keyword>
<dbReference type="Proteomes" id="UP000199597">
    <property type="component" value="Chromosome I"/>
</dbReference>
<feature type="modified residue" description="N6-(pyridoxal phosphate)lysine" evidence="6">
    <location>
        <position position="242"/>
    </location>
</feature>
<gene>
    <name evidence="6" type="primary">hisC</name>
    <name evidence="8" type="ORF">SAMN04489752_1503</name>
</gene>
<dbReference type="SUPFAM" id="SSF53383">
    <property type="entry name" value="PLP-dependent transferases"/>
    <property type="match status" value="1"/>
</dbReference>
<feature type="domain" description="Aminotransferase class I/classII large" evidence="7">
    <location>
        <begin position="51"/>
        <end position="367"/>
    </location>
</feature>
<proteinExistence type="inferred from homology"/>
<name>A0A1H1REU7_9MICO</name>
<dbReference type="OrthoDB" id="9809616at2"/>
<evidence type="ECO:0000256" key="4">
    <source>
        <dbReference type="ARBA" id="ARBA00022679"/>
    </source>
</evidence>
<dbReference type="NCBIfam" id="NF002878">
    <property type="entry name" value="PRK03321.1"/>
    <property type="match status" value="1"/>
</dbReference>
<dbReference type="GO" id="GO:0004400">
    <property type="term" value="F:histidinol-phosphate transaminase activity"/>
    <property type="evidence" value="ECO:0007669"/>
    <property type="project" value="UniProtKB-UniRule"/>
</dbReference>
<evidence type="ECO:0000256" key="5">
    <source>
        <dbReference type="ARBA" id="ARBA00022898"/>
    </source>
</evidence>
<reference evidence="9" key="1">
    <citation type="submission" date="2016-10" db="EMBL/GenBank/DDBJ databases">
        <authorList>
            <person name="Varghese N."/>
            <person name="Submissions S."/>
        </authorList>
    </citation>
    <scope>NUCLEOTIDE SEQUENCE [LARGE SCALE GENOMIC DNA]</scope>
    <source>
        <strain evidence="9">DSM 23676</strain>
    </source>
</reference>
<dbReference type="InterPro" id="IPR015424">
    <property type="entry name" value="PyrdxlP-dep_Trfase"/>
</dbReference>
<dbReference type="PANTHER" id="PTHR43643:SF3">
    <property type="entry name" value="HISTIDINOL-PHOSPHATE AMINOTRANSFERASE"/>
    <property type="match status" value="1"/>
</dbReference>
<evidence type="ECO:0000259" key="7">
    <source>
        <dbReference type="Pfam" id="PF00155"/>
    </source>
</evidence>
<evidence type="ECO:0000256" key="3">
    <source>
        <dbReference type="ARBA" id="ARBA00022576"/>
    </source>
</evidence>
<dbReference type="UniPathway" id="UPA00031">
    <property type="reaction ID" value="UER00012"/>
</dbReference>
<keyword evidence="6" id="KW-0028">Amino-acid biosynthesis</keyword>
<keyword evidence="5 6" id="KW-0663">Pyridoxal phosphate</keyword>
<dbReference type="InterPro" id="IPR015422">
    <property type="entry name" value="PyrdxlP-dep_Trfase_small"/>
</dbReference>
<protein>
    <recommendedName>
        <fullName evidence="6">Histidinol-phosphate aminotransferase</fullName>
        <ecNumber evidence="6">2.6.1.9</ecNumber>
    </recommendedName>
    <alternativeName>
        <fullName evidence="6">Imidazole acetol-phosphate transaminase</fullName>
    </alternativeName>
</protein>
<dbReference type="InterPro" id="IPR024892">
    <property type="entry name" value="ArAT"/>
</dbReference>
<accession>A0A1H1REU7</accession>
<comment type="catalytic activity">
    <reaction evidence="6">
        <text>L-histidinol phosphate + 2-oxoglutarate = 3-(imidazol-4-yl)-2-oxopropyl phosphate + L-glutamate</text>
        <dbReference type="Rhea" id="RHEA:23744"/>
        <dbReference type="ChEBI" id="CHEBI:16810"/>
        <dbReference type="ChEBI" id="CHEBI:29985"/>
        <dbReference type="ChEBI" id="CHEBI:57766"/>
        <dbReference type="ChEBI" id="CHEBI:57980"/>
        <dbReference type="EC" id="2.6.1.9"/>
    </reaction>
</comment>
<dbReference type="CDD" id="cd00609">
    <property type="entry name" value="AAT_like"/>
    <property type="match status" value="1"/>
</dbReference>
<keyword evidence="3 6" id="KW-0032">Aminotransferase</keyword>
<evidence type="ECO:0000256" key="6">
    <source>
        <dbReference type="HAMAP-Rule" id="MF_01023"/>
    </source>
</evidence>
<dbReference type="GO" id="GO:0030170">
    <property type="term" value="F:pyridoxal phosphate binding"/>
    <property type="evidence" value="ECO:0007669"/>
    <property type="project" value="InterPro"/>
</dbReference>
<comment type="subunit">
    <text evidence="2 6">Homodimer.</text>
</comment>
<dbReference type="InterPro" id="IPR004839">
    <property type="entry name" value="Aminotransferase_I/II_large"/>
</dbReference>
<dbReference type="AlphaFoldDB" id="A0A1H1REU7"/>
<dbReference type="STRING" id="1136497.SAMN04489752_1503"/>
<dbReference type="Gene3D" id="3.40.640.10">
    <property type="entry name" value="Type I PLP-dependent aspartate aminotransferase-like (Major domain)"/>
    <property type="match status" value="1"/>
</dbReference>
<dbReference type="HAMAP" id="MF_01023">
    <property type="entry name" value="HisC_aminotrans_2"/>
    <property type="match status" value="1"/>
</dbReference>
<evidence type="ECO:0000313" key="8">
    <source>
        <dbReference type="EMBL" id="SDS34228.1"/>
    </source>
</evidence>